<comment type="caution">
    <text evidence="2">The sequence shown here is derived from an EMBL/GenBank/DDBJ whole genome shotgun (WGS) entry which is preliminary data.</text>
</comment>
<gene>
    <name evidence="2" type="ORF">EHS11_02610</name>
</gene>
<dbReference type="OrthoDB" id="9809488at2"/>
<dbReference type="EMBL" id="RQHV01000014">
    <property type="protein sequence ID" value="TGN14145.1"/>
    <property type="molecule type" value="Genomic_DNA"/>
</dbReference>
<evidence type="ECO:0000259" key="1">
    <source>
        <dbReference type="Pfam" id="PF01551"/>
    </source>
</evidence>
<dbReference type="Pfam" id="PF01551">
    <property type="entry name" value="Peptidase_M23"/>
    <property type="match status" value="1"/>
</dbReference>
<keyword evidence="3" id="KW-1185">Reference proteome</keyword>
<dbReference type="SUPFAM" id="SSF51261">
    <property type="entry name" value="Duplicated hybrid motif"/>
    <property type="match status" value="1"/>
</dbReference>
<dbReference type="GO" id="GO:0004222">
    <property type="term" value="F:metalloendopeptidase activity"/>
    <property type="evidence" value="ECO:0007669"/>
    <property type="project" value="TreeGrafter"/>
</dbReference>
<dbReference type="PANTHER" id="PTHR21666:SF270">
    <property type="entry name" value="MUREIN HYDROLASE ACTIVATOR ENVC"/>
    <property type="match status" value="1"/>
</dbReference>
<accession>A0A4R9LS65</accession>
<feature type="domain" description="M23ase beta-sheet core" evidence="1">
    <location>
        <begin position="155"/>
        <end position="258"/>
    </location>
</feature>
<dbReference type="PANTHER" id="PTHR21666">
    <property type="entry name" value="PEPTIDASE-RELATED"/>
    <property type="match status" value="1"/>
</dbReference>
<dbReference type="CDD" id="cd12797">
    <property type="entry name" value="M23_peptidase"/>
    <property type="match status" value="1"/>
</dbReference>
<sequence>MKKYIYSNSFLLLFYLFFLNGLFSQTNRTESCAGEWVCIIEVETENGIELKVKNKNANPWTRNSLKIEANITNLESDLEFPLFTVVKGTEENFITKFTFKEKGKYHYRSFGYRVRPGDWDSIHDDTAVYELPFEDGKRIRIGQAYNGKVTHQGQFAYAVDFTMPIGTPILAAREGYVVALESKFTEGGFRPDLWTKANFITIQQEDGTIANYAHLNKGGVVVRVGDKVSGGQLIGYSGNTGYTQGPHLHFEVHKPNKKFEVTTVPTVFRTQNGERDTLKEYFVYWKPKPGEPRPTDFILDEDIVLCKLSLKGERTACGSENFKLGESVIVSLDFIQPGEHKIEVSVTKLDGAVRPFMLEWKSRLDTVFEGKYFELVKSPYFQGNWKAEVKVDDQLRKTLNFEVGKN</sequence>
<reference evidence="2" key="1">
    <citation type="journal article" date="2019" name="PLoS Negl. Trop. Dis.">
        <title>Revisiting the worldwide diversity of Leptospira species in the environment.</title>
        <authorList>
            <person name="Vincent A.T."/>
            <person name="Schiettekatte O."/>
            <person name="Bourhy P."/>
            <person name="Veyrier F.J."/>
            <person name="Picardeau M."/>
        </authorList>
    </citation>
    <scope>NUCLEOTIDE SEQUENCE [LARGE SCALE GENOMIC DNA]</scope>
    <source>
        <strain evidence="2">201400974</strain>
    </source>
</reference>
<organism evidence="2 3">
    <name type="scientific">Leptospira ilyithenensis</name>
    <dbReference type="NCBI Taxonomy" id="2484901"/>
    <lineage>
        <taxon>Bacteria</taxon>
        <taxon>Pseudomonadati</taxon>
        <taxon>Spirochaetota</taxon>
        <taxon>Spirochaetia</taxon>
        <taxon>Leptospirales</taxon>
        <taxon>Leptospiraceae</taxon>
        <taxon>Leptospira</taxon>
    </lineage>
</organism>
<name>A0A4R9LS65_9LEPT</name>
<dbReference type="Gene3D" id="2.70.70.10">
    <property type="entry name" value="Glucose Permease (Domain IIA)"/>
    <property type="match status" value="1"/>
</dbReference>
<evidence type="ECO:0000313" key="3">
    <source>
        <dbReference type="Proteomes" id="UP000298264"/>
    </source>
</evidence>
<proteinExistence type="predicted"/>
<dbReference type="Proteomes" id="UP000298264">
    <property type="component" value="Unassembled WGS sequence"/>
</dbReference>
<evidence type="ECO:0000313" key="2">
    <source>
        <dbReference type="EMBL" id="TGN14145.1"/>
    </source>
</evidence>
<dbReference type="InterPro" id="IPR016047">
    <property type="entry name" value="M23ase_b-sheet_dom"/>
</dbReference>
<dbReference type="AlphaFoldDB" id="A0A4R9LS65"/>
<dbReference type="InterPro" id="IPR011055">
    <property type="entry name" value="Dup_hybrid_motif"/>
</dbReference>
<dbReference type="InterPro" id="IPR050570">
    <property type="entry name" value="Cell_wall_metabolism_enzyme"/>
</dbReference>
<protein>
    <submittedName>
        <fullName evidence="2">M23 family metallopeptidase</fullName>
    </submittedName>
</protein>